<dbReference type="NCBIfam" id="TIGR01484">
    <property type="entry name" value="HAD-SF-IIB"/>
    <property type="match status" value="1"/>
</dbReference>
<accession>A0A0K2JIM0</accession>
<organism evidence="1 2">
    <name type="scientific">Spiroplasma kunkelii CR2-3x</name>
    <dbReference type="NCBI Taxonomy" id="273035"/>
    <lineage>
        <taxon>Bacteria</taxon>
        <taxon>Bacillati</taxon>
        <taxon>Mycoplasmatota</taxon>
        <taxon>Mollicutes</taxon>
        <taxon>Entomoplasmatales</taxon>
        <taxon>Spiroplasmataceae</taxon>
        <taxon>Spiroplasma</taxon>
    </lineage>
</organism>
<reference evidence="1 2" key="1">
    <citation type="journal article" date="2015" name="Genome Announc.">
        <title>Complete Genome Sequence of Spiroplasma kunkelii Strain CR2-3x, Causal Agent of Corn Stunt Disease in Zea mays L.</title>
        <authorList>
            <person name="Davis R.E."/>
            <person name="Shao J."/>
            <person name="Dally E.L."/>
            <person name="Zhao Y."/>
            <person name="Gasparich G.E."/>
            <person name="Gaynor B.J."/>
            <person name="Athey J.C."/>
            <person name="Harrison N.A."/>
            <person name="Donofrio N."/>
        </authorList>
    </citation>
    <scope>NUCLEOTIDE SEQUENCE [LARGE SCALE GENOMIC DNA]</scope>
    <source>
        <strain evidence="1 2">CR2-3x</strain>
    </source>
</reference>
<dbReference type="GO" id="GO:0000287">
    <property type="term" value="F:magnesium ion binding"/>
    <property type="evidence" value="ECO:0007669"/>
    <property type="project" value="TreeGrafter"/>
</dbReference>
<dbReference type="GO" id="GO:0016791">
    <property type="term" value="F:phosphatase activity"/>
    <property type="evidence" value="ECO:0007669"/>
    <property type="project" value="TreeGrafter"/>
</dbReference>
<sequence>MIVKMILCDIDGTLVTDKDKKIPTINIEALKKAQAMGILVTIASGRVPSSLSDYATTLGILDHCPYVIGANGGAVLNLKTKEYVYDEIISYQDTLWAMNIVREFGHDFYLAPLNEQEAYVSQSSIIKDDLFLFRNTYIKTIVLDWNEIPQMRKIVISCHNEQKQNWLRQQIAVSKTLRTEVTGYGFIEIIPKNVNKWQGILKLIEVLKHKENHHIDSDQIMCFGDQMNDYEMIKNSKYGIALANATPQLKEVAFAVTAKDNNAAGIADYLYKTILK</sequence>
<gene>
    <name evidence="1" type="ORF">SKUN_001587</name>
</gene>
<dbReference type="Gene3D" id="3.40.50.1000">
    <property type="entry name" value="HAD superfamily/HAD-like"/>
    <property type="match status" value="1"/>
</dbReference>
<dbReference type="PATRIC" id="fig|273035.7.peg.1954"/>
<dbReference type="InterPro" id="IPR006379">
    <property type="entry name" value="HAD-SF_hydro_IIB"/>
</dbReference>
<dbReference type="Pfam" id="PF08282">
    <property type="entry name" value="Hydrolase_3"/>
    <property type="match status" value="1"/>
</dbReference>
<dbReference type="SFLD" id="SFLDG01140">
    <property type="entry name" value="C2.B:_Phosphomannomutase_and_P"/>
    <property type="match status" value="1"/>
</dbReference>
<evidence type="ECO:0000313" key="2">
    <source>
        <dbReference type="Proteomes" id="UP000062963"/>
    </source>
</evidence>
<dbReference type="Gene3D" id="3.30.1240.10">
    <property type="match status" value="1"/>
</dbReference>
<dbReference type="SUPFAM" id="SSF56784">
    <property type="entry name" value="HAD-like"/>
    <property type="match status" value="1"/>
</dbReference>
<dbReference type="SFLD" id="SFLDS00003">
    <property type="entry name" value="Haloacid_Dehalogenase"/>
    <property type="match status" value="1"/>
</dbReference>
<proteinExistence type="predicted"/>
<dbReference type="InterPro" id="IPR036412">
    <property type="entry name" value="HAD-like_sf"/>
</dbReference>
<evidence type="ECO:0000313" key="1">
    <source>
        <dbReference type="EMBL" id="ALA98445.1"/>
    </source>
</evidence>
<name>A0A0K2JIM0_SPIKU</name>
<dbReference type="STRING" id="273035.SKUN_001587"/>
<dbReference type="KEGG" id="skn:SKUN_001587"/>
<dbReference type="EMBL" id="CP010899">
    <property type="protein sequence ID" value="ALA98445.1"/>
    <property type="molecule type" value="Genomic_DNA"/>
</dbReference>
<dbReference type="InterPro" id="IPR000150">
    <property type="entry name" value="Cof"/>
</dbReference>
<keyword evidence="1" id="KW-0378">Hydrolase</keyword>
<dbReference type="Proteomes" id="UP000062963">
    <property type="component" value="Chromosome"/>
</dbReference>
<dbReference type="PANTHER" id="PTHR10000:SF8">
    <property type="entry name" value="HAD SUPERFAMILY HYDROLASE-LIKE, TYPE 3"/>
    <property type="match status" value="1"/>
</dbReference>
<protein>
    <submittedName>
        <fullName evidence="1">Putative HAD superfamily hydrolase</fullName>
    </submittedName>
</protein>
<dbReference type="PANTHER" id="PTHR10000">
    <property type="entry name" value="PHOSPHOSERINE PHOSPHATASE"/>
    <property type="match status" value="1"/>
</dbReference>
<keyword evidence="2" id="KW-1185">Reference proteome</keyword>
<dbReference type="InterPro" id="IPR023214">
    <property type="entry name" value="HAD_sf"/>
</dbReference>
<dbReference type="AlphaFoldDB" id="A0A0K2JIM0"/>
<dbReference type="RefSeq" id="WP_083436132.1">
    <property type="nucleotide sequence ID" value="NZ_CP010899.1"/>
</dbReference>
<dbReference type="OrthoDB" id="388395at2"/>
<dbReference type="GO" id="GO:0005829">
    <property type="term" value="C:cytosol"/>
    <property type="evidence" value="ECO:0007669"/>
    <property type="project" value="TreeGrafter"/>
</dbReference>
<dbReference type="NCBIfam" id="TIGR00099">
    <property type="entry name" value="Cof-subfamily"/>
    <property type="match status" value="1"/>
</dbReference>